<reference evidence="2 3" key="1">
    <citation type="submission" date="2018-01" db="EMBL/GenBank/DDBJ databases">
        <authorList>
            <person name="Gaut B.S."/>
            <person name="Morton B.R."/>
            <person name="Clegg M.T."/>
            <person name="Duvall M.R."/>
        </authorList>
    </citation>
    <scope>NUCLEOTIDE SEQUENCE [LARGE SCALE GENOMIC DNA]</scope>
    <source>
        <strain evidence="2 3">HR-AV</strain>
    </source>
</reference>
<accession>A0A2S5A4N1</accession>
<evidence type="ECO:0000313" key="3">
    <source>
        <dbReference type="Proteomes" id="UP000236893"/>
    </source>
</evidence>
<dbReference type="AlphaFoldDB" id="A0A2S5A4N1"/>
<dbReference type="PROSITE" id="PS51257">
    <property type="entry name" value="PROKAR_LIPOPROTEIN"/>
    <property type="match status" value="1"/>
</dbReference>
<keyword evidence="3" id="KW-1185">Reference proteome</keyword>
<evidence type="ECO:0000313" key="2">
    <source>
        <dbReference type="EMBL" id="POY37551.1"/>
    </source>
</evidence>
<evidence type="ECO:0000256" key="1">
    <source>
        <dbReference type="SAM" id="SignalP"/>
    </source>
</evidence>
<name>A0A2S5A4N1_9SPHI</name>
<organism evidence="2 3">
    <name type="scientific">Solitalea longa</name>
    <dbReference type="NCBI Taxonomy" id="2079460"/>
    <lineage>
        <taxon>Bacteria</taxon>
        <taxon>Pseudomonadati</taxon>
        <taxon>Bacteroidota</taxon>
        <taxon>Sphingobacteriia</taxon>
        <taxon>Sphingobacteriales</taxon>
        <taxon>Sphingobacteriaceae</taxon>
        <taxon>Solitalea</taxon>
    </lineage>
</organism>
<protein>
    <recommendedName>
        <fullName evidence="4">Lipoprotein</fullName>
    </recommendedName>
</protein>
<feature type="signal peptide" evidence="1">
    <location>
        <begin position="1"/>
        <end position="21"/>
    </location>
</feature>
<proteinExistence type="predicted"/>
<dbReference type="EMBL" id="PQVF01000004">
    <property type="protein sequence ID" value="POY37551.1"/>
    <property type="molecule type" value="Genomic_DNA"/>
</dbReference>
<sequence>MKPLAILLALLLLFGACSNQSKNKSDEKLIADSSATTESESDTVAIDRYVKEIKSKIPRLNYKRSLQYNLGDYTFDISTYFDNDNKQIALIEDGHRGEYGYRRLSVYYKNEHPVFAEVNEKAAMGSNNQYTEAKVYFKPNLKVIKALERKSLIENNIQDIPFTPFVPDTLGYVEKASFFKRVIDQTGEFDLPFEEIKKIDSREYLILGKNDPNSYHVKLLILAPDSTIKKLKANQAAFKGKKLGLTWDYENSKGYESLVYKSGQIHY</sequence>
<gene>
    <name evidence="2" type="ORF">C3K47_07240</name>
</gene>
<dbReference type="Proteomes" id="UP000236893">
    <property type="component" value="Unassembled WGS sequence"/>
</dbReference>
<keyword evidence="1" id="KW-0732">Signal</keyword>
<comment type="caution">
    <text evidence="2">The sequence shown here is derived from an EMBL/GenBank/DDBJ whole genome shotgun (WGS) entry which is preliminary data.</text>
</comment>
<feature type="chain" id="PRO_5015486473" description="Lipoprotein" evidence="1">
    <location>
        <begin position="22"/>
        <end position="267"/>
    </location>
</feature>
<evidence type="ECO:0008006" key="4">
    <source>
        <dbReference type="Google" id="ProtNLM"/>
    </source>
</evidence>